<accession>A0A364RIF2</accession>
<evidence type="ECO:0000313" key="2">
    <source>
        <dbReference type="Proteomes" id="UP000251692"/>
    </source>
</evidence>
<protein>
    <submittedName>
        <fullName evidence="1">Uncharacterized protein</fullName>
    </submittedName>
</protein>
<proteinExistence type="predicted"/>
<name>A0A364RIF2_9BACT</name>
<dbReference type="EMBL" id="QMDV01000001">
    <property type="protein sequence ID" value="RAU84061.1"/>
    <property type="molecule type" value="Genomic_DNA"/>
</dbReference>
<keyword evidence="2" id="KW-1185">Reference proteome</keyword>
<dbReference type="Proteomes" id="UP000251692">
    <property type="component" value="Unassembled WGS sequence"/>
</dbReference>
<reference evidence="1 2" key="1">
    <citation type="submission" date="2018-06" db="EMBL/GenBank/DDBJ databases">
        <authorList>
            <person name="Liu Z.-W."/>
        </authorList>
    </citation>
    <scope>NUCLEOTIDE SEQUENCE [LARGE SCALE GENOMIC DNA]</scope>
    <source>
        <strain evidence="1 2">2b14</strain>
    </source>
</reference>
<sequence length="417" mass="49327">MFQNKPVQEYKALSNKLSFLFINPKFTLNIDRLSIDLVTIDESRNLKLLIEQRDFLEDNKIIYREGTLIFKLDDDYRNRYKPKKNGYRYVLDIYSNNEIIGHLYLEDKRNNLKGVIQLEFLNYVFYKEDWYAHYLNILKCLNLKFYKIAYVEIAFDSYGKYEMFKELYFNSISCGKERFKHAGKSKIGTFNNNAMFQIGALKATGKSIVIYNKSEEIIKSNKVYIRQYHKINGLDVSKIIDRVELRMNNNYLCKYDINIEKLSSQCGLEEIYKSFTRGCLSFYDHYSEIPVALGGKQWSLIDYSSFRGNSLNKLKKTDAILTLRKYEIKRNFKGLLYIYISSGSHHALELIKSYISDEKHRLLSNISNRDSLIDGNKISKQEYLKLTQGYIKSFKFNSSSEEIKKRKSKVIYDVFFN</sequence>
<dbReference type="AlphaFoldDB" id="A0A364RIF2"/>
<gene>
    <name evidence="1" type="ORF">DP923_03140</name>
</gene>
<reference evidence="1 2" key="2">
    <citation type="submission" date="2018-07" db="EMBL/GenBank/DDBJ databases">
        <title>Pontibacter sp. 2b14 genomic sequence and assembly.</title>
        <authorList>
            <person name="Du Z.-J."/>
        </authorList>
    </citation>
    <scope>NUCLEOTIDE SEQUENCE [LARGE SCALE GENOMIC DNA]</scope>
    <source>
        <strain evidence="1 2">2b14</strain>
    </source>
</reference>
<organism evidence="1 2">
    <name type="scientific">Pontibacter arcticus</name>
    <dbReference type="NCBI Taxonomy" id="2080288"/>
    <lineage>
        <taxon>Bacteria</taxon>
        <taxon>Pseudomonadati</taxon>
        <taxon>Bacteroidota</taxon>
        <taxon>Cytophagia</taxon>
        <taxon>Cytophagales</taxon>
        <taxon>Hymenobacteraceae</taxon>
        <taxon>Pontibacter</taxon>
    </lineage>
</organism>
<evidence type="ECO:0000313" key="1">
    <source>
        <dbReference type="EMBL" id="RAU84061.1"/>
    </source>
</evidence>
<comment type="caution">
    <text evidence="1">The sequence shown here is derived from an EMBL/GenBank/DDBJ whole genome shotgun (WGS) entry which is preliminary data.</text>
</comment>